<dbReference type="GO" id="GO:0016787">
    <property type="term" value="F:hydrolase activity"/>
    <property type="evidence" value="ECO:0007669"/>
    <property type="project" value="UniProtKB-KW"/>
</dbReference>
<feature type="region of interest" description="Disordered" evidence="8">
    <location>
        <begin position="258"/>
        <end position="285"/>
    </location>
</feature>
<dbReference type="InterPro" id="IPR000330">
    <property type="entry name" value="SNF2_N"/>
</dbReference>
<dbReference type="InterPro" id="IPR013083">
    <property type="entry name" value="Znf_RING/FYVE/PHD"/>
</dbReference>
<dbReference type="GO" id="GO:0000724">
    <property type="term" value="P:double-strand break repair via homologous recombination"/>
    <property type="evidence" value="ECO:0007669"/>
    <property type="project" value="TreeGrafter"/>
</dbReference>
<dbReference type="PROSITE" id="PS50089">
    <property type="entry name" value="ZF_RING_2"/>
    <property type="match status" value="1"/>
</dbReference>
<feature type="region of interest" description="Disordered" evidence="8">
    <location>
        <begin position="1128"/>
        <end position="1159"/>
    </location>
</feature>
<feature type="domain" description="Helicase C-terminal" evidence="11">
    <location>
        <begin position="1168"/>
        <end position="1326"/>
    </location>
</feature>
<evidence type="ECO:0000256" key="3">
    <source>
        <dbReference type="ARBA" id="ARBA00022801"/>
    </source>
</evidence>
<reference evidence="12 13" key="1">
    <citation type="journal article" date="2016" name="PLoS ONE">
        <title>Sequence Assembly of Yarrowia lipolytica Strain W29/CLIB89 Shows Transposable Element Diversity.</title>
        <authorList>
            <person name="Magnan C."/>
            <person name="Yu J."/>
            <person name="Chang I."/>
            <person name="Jahn E."/>
            <person name="Kanomata Y."/>
            <person name="Wu J."/>
            <person name="Zeller M."/>
            <person name="Oakes M."/>
            <person name="Baldi P."/>
            <person name="Sandmeyer S."/>
        </authorList>
    </citation>
    <scope>NUCLEOTIDE SEQUENCE [LARGE SCALE GENOMIC DNA]</scope>
    <source>
        <strain evidence="13">CLIB89(W29)</strain>
    </source>
</reference>
<feature type="compositionally biased region" description="Acidic residues" evidence="8">
    <location>
        <begin position="979"/>
        <end position="1000"/>
    </location>
</feature>
<feature type="coiled-coil region" evidence="7">
    <location>
        <begin position="163"/>
        <end position="190"/>
    </location>
</feature>
<keyword evidence="5" id="KW-0067">ATP-binding</keyword>
<feature type="region of interest" description="Disordered" evidence="8">
    <location>
        <begin position="1"/>
        <end position="91"/>
    </location>
</feature>
<dbReference type="InterPro" id="IPR050628">
    <property type="entry name" value="SNF2_RAD54_helicase_TF"/>
</dbReference>
<comment type="similarity">
    <text evidence="1">Belongs to the SNF2/RAD54 helicase family.</text>
</comment>
<dbReference type="InterPro" id="IPR014001">
    <property type="entry name" value="Helicase_ATP-bd"/>
</dbReference>
<dbReference type="eggNOG" id="KOG1001">
    <property type="taxonomic scope" value="Eukaryota"/>
</dbReference>
<dbReference type="GO" id="GO:0005737">
    <property type="term" value="C:cytoplasm"/>
    <property type="evidence" value="ECO:0007669"/>
    <property type="project" value="TreeGrafter"/>
</dbReference>
<keyword evidence="6" id="KW-0479">Metal-binding</keyword>
<keyword evidence="7" id="KW-0175">Coiled coil</keyword>
<evidence type="ECO:0000259" key="10">
    <source>
        <dbReference type="PROSITE" id="PS51192"/>
    </source>
</evidence>
<feature type="compositionally biased region" description="Polar residues" evidence="8">
    <location>
        <begin position="60"/>
        <end position="71"/>
    </location>
</feature>
<evidence type="ECO:0000313" key="13">
    <source>
        <dbReference type="Proteomes" id="UP000182444"/>
    </source>
</evidence>
<dbReference type="SMART" id="SM00490">
    <property type="entry name" value="HELICc"/>
    <property type="match status" value="1"/>
</dbReference>
<dbReference type="GeneID" id="2908958"/>
<gene>
    <name evidence="12" type="ORF">YALI1_F37828g</name>
</gene>
<dbReference type="SUPFAM" id="SSF57850">
    <property type="entry name" value="RING/U-box"/>
    <property type="match status" value="1"/>
</dbReference>
<dbReference type="EMBL" id="CP017558">
    <property type="protein sequence ID" value="AOW07900.1"/>
    <property type="molecule type" value="Genomic_DNA"/>
</dbReference>
<dbReference type="GO" id="GO:0008270">
    <property type="term" value="F:zinc ion binding"/>
    <property type="evidence" value="ECO:0007669"/>
    <property type="project" value="UniProtKB-KW"/>
</dbReference>
<evidence type="ECO:0000256" key="7">
    <source>
        <dbReference type="SAM" id="Coils"/>
    </source>
</evidence>
<evidence type="ECO:0000313" key="12">
    <source>
        <dbReference type="EMBL" id="AOW07900.1"/>
    </source>
</evidence>
<dbReference type="GO" id="GO:0005634">
    <property type="term" value="C:nucleus"/>
    <property type="evidence" value="ECO:0007669"/>
    <property type="project" value="TreeGrafter"/>
</dbReference>
<feature type="domain" description="RING-type" evidence="9">
    <location>
        <begin position="1061"/>
        <end position="1104"/>
    </location>
</feature>
<accession>A0A1D8NQJ7</accession>
<feature type="compositionally biased region" description="Low complexity" evidence="8">
    <location>
        <begin position="258"/>
        <end position="271"/>
    </location>
</feature>
<dbReference type="SUPFAM" id="SSF52540">
    <property type="entry name" value="P-loop containing nucleoside triphosphate hydrolases"/>
    <property type="match status" value="2"/>
</dbReference>
<name>A0A1D8NQJ7_YARLL</name>
<feature type="region of interest" description="Disordered" evidence="8">
    <location>
        <begin position="857"/>
        <end position="1014"/>
    </location>
</feature>
<dbReference type="GO" id="GO:0005524">
    <property type="term" value="F:ATP binding"/>
    <property type="evidence" value="ECO:0007669"/>
    <property type="project" value="UniProtKB-KW"/>
</dbReference>
<dbReference type="KEGG" id="yli:2908958"/>
<protein>
    <recommendedName>
        <fullName evidence="14">SNF2 family N-terminal domain-domain-containing protein</fullName>
    </recommendedName>
</protein>
<dbReference type="Proteomes" id="UP000182444">
    <property type="component" value="Chromosome 1F"/>
</dbReference>
<dbReference type="Gene3D" id="3.30.40.10">
    <property type="entry name" value="Zinc/RING finger domain, C3HC4 (zinc finger)"/>
    <property type="match status" value="1"/>
</dbReference>
<dbReference type="PROSITE" id="PS51192">
    <property type="entry name" value="HELICASE_ATP_BIND_1"/>
    <property type="match status" value="1"/>
</dbReference>
<keyword evidence="6" id="KW-0863">Zinc-finger</keyword>
<sequence length="1353" mass="151410">MEAISLLSSDEESDGESFNKHLQNLSSGGGLKRPFEQASPVPVQAKPDNGLNAYRDSLKTMGTNTSFSASSIPGAFPQASSSQNDPKRHKVAEEITLSSDSGDDDIVETTPAPTQLSQTTGVTMSSKNAKLEELYRQAEAQFYANQQVGVRERSVGLSAIKARQTLKDRLAIAEQKSREAQERLRAINRNFDIDHDTRIAMAQKADQNARLLWSEKGARSQALRERTLLMLQFFAEPDKYVQHVMQILLQASGITVNQHNQNQQQRMQQPQPAHVLPYQRNPSSHRPRAHFDVDMVNDGIELVGGFPNGPRTAPSLFSRGAIELDSDDEEAYSASAGMDADEAESIRNLLESATSGLGTDVNDSAFDDVENMTPETMHSKLLPHQSLGVKWMLDAEKNQQKRGGLLGDGMGLGKTVQAIALWANKPTEDPEEHDHVPRHAKCTLIIAPVGLLHMWSNEFDTHMKPDHRPRTLLYHGPSTKKQYNTWEKLSEFDVVLVSFQTLVTEHKKMFFSSGLKVTENIRGPDGRMHRHRRAMRPEEFQSVSSPFYEGDAYFYRIIIDEAHSIKNRNTASAKACYKLDAVYRWCLTGTPMQNTVEDLQSLVKFLRIKPYDKEKSFNHHIASGIKKAAISGKAVRDDSMKRLQSLLAMIMLRRGKDSKINGAPILNLPPKTVETDAIDFSEDERKFYQDLETGAQRRVSKLMRQGGIGKHYQNVLVLLLRLRQACCHYQLVRAAEDGAEQQELTRDELSFVIEGCKAFAPNTVLRVATLFKQMQDADDLRRQTEGDDEEGTAGAKIEEIIPGVTRTSAKAEKVDPMVEDELNTMFGVVNDTVKDVKAKQEERDMSKFVVNDDSDLSSLDIIDEPSPDTSAASSINGRDAVKAEAVPVIPNGGSEADTASNGGINYKEEFPITNGTVTSVKGEDVEPDVSLETPEPSIQAPRRRTYNNAVESDDDKDDSPVGSRRATRSRAVKIGNAAEDSDGEGEWLDSDDATCSEEEDPRDRKGKGKARNQRVDRLKRLRERKFGFPLETCDESETPGDAYDDAQIAREEKRLAEGFECPICTDTVPQSQVRLFSTCGHSICHECSVSYFSSVVTPLCMTCREPISQSTMVPLRVFQKMHLEKKSPREVTREIQSEQARQKKHREAEKQKIEEEDEKLPPSAKALRCVELLEKIKEENPGEKTIIFSQFVSFMNLIGDELDNAGFEYLRYEGSMHADERSRAVTAFREDPSISVLLISLKAGNVGLTLTAANHVIIMDPFWNPYVEEQAMDRAHRIGQQRDVTVHKIVIEQTVEDRILELQKRKREMIESALDPSGQRQMARLSREELLFLFNMRPNPNTVAEAAAEAAAA</sequence>
<dbReference type="CDD" id="cd18008">
    <property type="entry name" value="DEXDc_SHPRH-like"/>
    <property type="match status" value="1"/>
</dbReference>
<dbReference type="PANTHER" id="PTHR45626:SF16">
    <property type="entry name" value="ATP-DEPENDENT HELICASE ULS1"/>
    <property type="match status" value="1"/>
</dbReference>
<evidence type="ECO:0000256" key="5">
    <source>
        <dbReference type="ARBA" id="ARBA00022840"/>
    </source>
</evidence>
<evidence type="ECO:0000256" key="8">
    <source>
        <dbReference type="SAM" id="MobiDB-lite"/>
    </source>
</evidence>
<keyword evidence="3" id="KW-0378">Hydrolase</keyword>
<dbReference type="Gene3D" id="3.40.50.300">
    <property type="entry name" value="P-loop containing nucleotide triphosphate hydrolases"/>
    <property type="match status" value="1"/>
</dbReference>
<dbReference type="VEuPathDB" id="FungiDB:YALI0_F30261g"/>
<proteinExistence type="inferred from homology"/>
<evidence type="ECO:0000256" key="2">
    <source>
        <dbReference type="ARBA" id="ARBA00022741"/>
    </source>
</evidence>
<dbReference type="InterPro" id="IPR027417">
    <property type="entry name" value="P-loop_NTPase"/>
</dbReference>
<dbReference type="PROSITE" id="PS51194">
    <property type="entry name" value="HELICASE_CTER"/>
    <property type="match status" value="1"/>
</dbReference>
<feature type="compositionally biased region" description="Polar residues" evidence="8">
    <location>
        <begin position="867"/>
        <end position="876"/>
    </location>
</feature>
<evidence type="ECO:0000256" key="4">
    <source>
        <dbReference type="ARBA" id="ARBA00022806"/>
    </source>
</evidence>
<dbReference type="VEuPathDB" id="FungiDB:YALI1_F37828g"/>
<dbReference type="Pfam" id="PF00271">
    <property type="entry name" value="Helicase_C"/>
    <property type="match status" value="1"/>
</dbReference>
<dbReference type="GO" id="GO:0004386">
    <property type="term" value="F:helicase activity"/>
    <property type="evidence" value="ECO:0007669"/>
    <property type="project" value="UniProtKB-KW"/>
</dbReference>
<dbReference type="FunFam" id="3.40.50.10810:FF:000068">
    <property type="entry name" value="SNF2 domain-containing protein / helicase domain-containing protein / zinc finger protein-like protein"/>
    <property type="match status" value="1"/>
</dbReference>
<keyword evidence="2" id="KW-0547">Nucleotide-binding</keyword>
<dbReference type="GO" id="GO:0008094">
    <property type="term" value="F:ATP-dependent activity, acting on DNA"/>
    <property type="evidence" value="ECO:0007669"/>
    <property type="project" value="TreeGrafter"/>
</dbReference>
<keyword evidence="4" id="KW-0347">Helicase</keyword>
<dbReference type="InterPro" id="IPR038718">
    <property type="entry name" value="SNF2-like_sf"/>
</dbReference>
<dbReference type="SMART" id="SM00487">
    <property type="entry name" value="DEXDc"/>
    <property type="match status" value="1"/>
</dbReference>
<organism evidence="12 13">
    <name type="scientific">Yarrowia lipolytica</name>
    <name type="common">Candida lipolytica</name>
    <dbReference type="NCBI Taxonomy" id="4952"/>
    <lineage>
        <taxon>Eukaryota</taxon>
        <taxon>Fungi</taxon>
        <taxon>Dikarya</taxon>
        <taxon>Ascomycota</taxon>
        <taxon>Saccharomycotina</taxon>
        <taxon>Dipodascomycetes</taxon>
        <taxon>Dipodascales</taxon>
        <taxon>Dipodascales incertae sedis</taxon>
        <taxon>Yarrowia</taxon>
    </lineage>
</organism>
<feature type="domain" description="Helicase ATP-binding" evidence="10">
    <location>
        <begin position="395"/>
        <end position="609"/>
    </location>
</feature>
<keyword evidence="6" id="KW-0862">Zinc</keyword>
<dbReference type="InterPro" id="IPR001650">
    <property type="entry name" value="Helicase_C-like"/>
</dbReference>
<dbReference type="InterPro" id="IPR001841">
    <property type="entry name" value="Znf_RING"/>
</dbReference>
<evidence type="ECO:0000256" key="6">
    <source>
        <dbReference type="PROSITE-ProRule" id="PRU00175"/>
    </source>
</evidence>
<dbReference type="PANTHER" id="PTHR45626">
    <property type="entry name" value="TRANSCRIPTION TERMINATION FACTOR 2-RELATED"/>
    <property type="match status" value="1"/>
</dbReference>
<evidence type="ECO:0008006" key="14">
    <source>
        <dbReference type="Google" id="ProtNLM"/>
    </source>
</evidence>
<dbReference type="Pfam" id="PF00176">
    <property type="entry name" value="SNF2-rel_dom"/>
    <property type="match status" value="1"/>
</dbReference>
<dbReference type="RefSeq" id="XP_506042.3">
    <property type="nucleotide sequence ID" value="XM_506042.3"/>
</dbReference>
<dbReference type="InterPro" id="IPR049730">
    <property type="entry name" value="SNF2/RAD54-like_C"/>
</dbReference>
<dbReference type="Gene3D" id="3.40.50.10810">
    <property type="entry name" value="Tandem AAA-ATPase domain"/>
    <property type="match status" value="2"/>
</dbReference>
<evidence type="ECO:0000256" key="1">
    <source>
        <dbReference type="ARBA" id="ARBA00007025"/>
    </source>
</evidence>
<evidence type="ECO:0000259" key="9">
    <source>
        <dbReference type="PROSITE" id="PS50089"/>
    </source>
</evidence>
<evidence type="ECO:0000259" key="11">
    <source>
        <dbReference type="PROSITE" id="PS51194"/>
    </source>
</evidence>
<dbReference type="CDD" id="cd18793">
    <property type="entry name" value="SF2_C_SNF"/>
    <property type="match status" value="1"/>
</dbReference>